<dbReference type="GO" id="GO:0003677">
    <property type="term" value="F:DNA binding"/>
    <property type="evidence" value="ECO:0007669"/>
    <property type="project" value="InterPro"/>
</dbReference>
<dbReference type="GO" id="GO:0045936">
    <property type="term" value="P:negative regulation of phosphate metabolic process"/>
    <property type="evidence" value="ECO:0007669"/>
    <property type="project" value="InterPro"/>
</dbReference>
<dbReference type="STRING" id="555874.SAMN04488065_1195"/>
<proteinExistence type="predicted"/>
<keyword evidence="3" id="KW-1185">Reference proteome</keyword>
<dbReference type="AlphaFoldDB" id="A0A1H3WWH9"/>
<dbReference type="EMBL" id="FNQT01000001">
    <property type="protein sequence ID" value="SDZ91505.1"/>
    <property type="molecule type" value="Genomic_DNA"/>
</dbReference>
<evidence type="ECO:0000259" key="1">
    <source>
        <dbReference type="SMART" id="SM00966"/>
    </source>
</evidence>
<dbReference type="SUPFAM" id="SSF109755">
    <property type="entry name" value="PhoU-like"/>
    <property type="match status" value="1"/>
</dbReference>
<protein>
    <submittedName>
        <fullName evidence="2">Phosphate uptake regulator</fullName>
    </submittedName>
</protein>
<dbReference type="OrthoDB" id="40991at2157"/>
<organism evidence="2 3">
    <name type="scientific">Haloplanus vescus</name>
    <dbReference type="NCBI Taxonomy" id="555874"/>
    <lineage>
        <taxon>Archaea</taxon>
        <taxon>Methanobacteriati</taxon>
        <taxon>Methanobacteriota</taxon>
        <taxon>Stenosarchaea group</taxon>
        <taxon>Halobacteria</taxon>
        <taxon>Halobacteriales</taxon>
        <taxon>Haloferacaceae</taxon>
        <taxon>Haloplanus</taxon>
    </lineage>
</organism>
<dbReference type="Gene3D" id="1.20.58.220">
    <property type="entry name" value="Phosphate transport system protein phou homolog 2, domain 2"/>
    <property type="match status" value="1"/>
</dbReference>
<evidence type="ECO:0000313" key="3">
    <source>
        <dbReference type="Proteomes" id="UP000236755"/>
    </source>
</evidence>
<dbReference type="PANTHER" id="PTHR42930:SF6">
    <property type="entry name" value="PHOSPHATE REGULATORY PROTEIN-LIKE PROTEIN"/>
    <property type="match status" value="1"/>
</dbReference>
<dbReference type="SMART" id="SM00966">
    <property type="entry name" value="SpoVT_AbrB"/>
    <property type="match status" value="1"/>
</dbReference>
<dbReference type="InterPro" id="IPR007159">
    <property type="entry name" value="SpoVT-AbrB_dom"/>
</dbReference>
<sequence length="331" mass="35950">METRKLQKIGGSTYSVSLPKEWALEHHLEAGMPIHLYPHTDGSLVVRSAAHDGGALGSTTVTLPRADPEAVGRTLRAADAVGYDRITLRAPADATFTDAERRAVRQFVQTAVGLSVTEETDTHVTVENVLDASEVSIRQSVSQLRFTACSMHRTAAEALSAETDADRLADRDDEVDRLFAMLTRHFTRSLADFEEIDDLDVRRAALFEYYVVARQLERVADHAVRLGSLADRVDTDADALDEVTALAADARETVEVATTAALDADPDHAHDALDRRDALVDDVRTLDEALFESSPASAYALSRVLASLQRTVECGGNIASVALRSSVRPEA</sequence>
<accession>A0A1H3WWH9</accession>
<dbReference type="InterPro" id="IPR026022">
    <property type="entry name" value="PhoU_dom"/>
</dbReference>
<feature type="domain" description="SpoVT-AbrB" evidence="1">
    <location>
        <begin position="8"/>
        <end position="54"/>
    </location>
</feature>
<dbReference type="InterPro" id="IPR038078">
    <property type="entry name" value="PhoU-like_sf"/>
</dbReference>
<name>A0A1H3WWH9_9EURY</name>
<dbReference type="PANTHER" id="PTHR42930">
    <property type="entry name" value="PHOSPHATE-SPECIFIC TRANSPORT SYSTEM ACCESSORY PROTEIN PHOU"/>
    <property type="match status" value="1"/>
</dbReference>
<dbReference type="RefSeq" id="WP_092632863.1">
    <property type="nucleotide sequence ID" value="NZ_FNQT01000001.1"/>
</dbReference>
<dbReference type="GO" id="GO:0030643">
    <property type="term" value="P:intracellular phosphate ion homeostasis"/>
    <property type="evidence" value="ECO:0007669"/>
    <property type="project" value="InterPro"/>
</dbReference>
<dbReference type="InterPro" id="IPR028366">
    <property type="entry name" value="PhoU"/>
</dbReference>
<dbReference type="Proteomes" id="UP000236755">
    <property type="component" value="Unassembled WGS sequence"/>
</dbReference>
<evidence type="ECO:0000313" key="2">
    <source>
        <dbReference type="EMBL" id="SDZ91505.1"/>
    </source>
</evidence>
<gene>
    <name evidence="2" type="ORF">SAMN04488065_1195</name>
</gene>
<reference evidence="2 3" key="1">
    <citation type="submission" date="2016-10" db="EMBL/GenBank/DDBJ databases">
        <authorList>
            <person name="de Groot N.N."/>
        </authorList>
    </citation>
    <scope>NUCLEOTIDE SEQUENCE [LARGE SCALE GENOMIC DNA]</scope>
    <source>
        <strain evidence="2 3">CGMCC 1.8712</strain>
    </source>
</reference>
<dbReference type="Pfam" id="PF01895">
    <property type="entry name" value="PhoU"/>
    <property type="match status" value="1"/>
</dbReference>